<protein>
    <submittedName>
        <fullName evidence="2">Uncharacterized protein</fullName>
    </submittedName>
</protein>
<evidence type="ECO:0000256" key="1">
    <source>
        <dbReference type="SAM" id="Phobius"/>
    </source>
</evidence>
<feature type="transmembrane region" description="Helical" evidence="1">
    <location>
        <begin position="246"/>
        <end position="271"/>
    </location>
</feature>
<reference evidence="2 3" key="1">
    <citation type="submission" date="2015-12" db="EMBL/GenBank/DDBJ databases">
        <title>The genome of Folsomia candida.</title>
        <authorList>
            <person name="Faddeeva A."/>
            <person name="Derks M.F."/>
            <person name="Anvar Y."/>
            <person name="Smit S."/>
            <person name="Van Straalen N."/>
            <person name="Roelofs D."/>
        </authorList>
    </citation>
    <scope>NUCLEOTIDE SEQUENCE [LARGE SCALE GENOMIC DNA]</scope>
    <source>
        <strain evidence="2 3">VU population</strain>
        <tissue evidence="2">Whole body</tissue>
    </source>
</reference>
<feature type="transmembrane region" description="Helical" evidence="1">
    <location>
        <begin position="165"/>
        <end position="185"/>
    </location>
</feature>
<sequence>MLPCGCSVEIPDHELIQSTFPCSNPQSDAQLTHVVPAAWSILTSAYVTIQTQSETPTYANLTGILNETWTDISSSSYHFNETLEALRQQLKPPKLTSFSTEIYAPLSMILWNVLNSVLILSVMYLMFGIIKNRPLTMYASAPRQYVRGISLQDELSDLETVMMSLLWINLTLILVLVVILIILGYQFRQGRLYPVQPQEGQSIPLLEAKPSTTNLEPKCEDTPLCQDPLHFVPSTTLTRSSFNRPLLLALSPTYVVVLKVTIISFLFLILVDAETYTSVLVPVNPRFTTTQEFLEFLMMCTANVLSTPPCATATVCNCHRVQLPPCATATVCNCHRVTMRYPQIVPKFFFMLRHFFLM</sequence>
<feature type="transmembrane region" description="Helical" evidence="1">
    <location>
        <begin position="109"/>
        <end position="130"/>
    </location>
</feature>
<name>A0A226DUG0_FOLCA</name>
<dbReference type="EMBL" id="LNIX01000011">
    <property type="protein sequence ID" value="OXA48700.1"/>
    <property type="molecule type" value="Genomic_DNA"/>
</dbReference>
<dbReference type="AlphaFoldDB" id="A0A226DUG0"/>
<organism evidence="2 3">
    <name type="scientific">Folsomia candida</name>
    <name type="common">Springtail</name>
    <dbReference type="NCBI Taxonomy" id="158441"/>
    <lineage>
        <taxon>Eukaryota</taxon>
        <taxon>Metazoa</taxon>
        <taxon>Ecdysozoa</taxon>
        <taxon>Arthropoda</taxon>
        <taxon>Hexapoda</taxon>
        <taxon>Collembola</taxon>
        <taxon>Entomobryomorpha</taxon>
        <taxon>Isotomoidea</taxon>
        <taxon>Isotomidae</taxon>
        <taxon>Proisotominae</taxon>
        <taxon>Folsomia</taxon>
    </lineage>
</organism>
<gene>
    <name evidence="2" type="ORF">Fcan01_16342</name>
</gene>
<keyword evidence="3" id="KW-1185">Reference proteome</keyword>
<evidence type="ECO:0000313" key="3">
    <source>
        <dbReference type="Proteomes" id="UP000198287"/>
    </source>
</evidence>
<comment type="caution">
    <text evidence="2">The sequence shown here is derived from an EMBL/GenBank/DDBJ whole genome shotgun (WGS) entry which is preliminary data.</text>
</comment>
<keyword evidence="1" id="KW-1133">Transmembrane helix</keyword>
<dbReference type="Proteomes" id="UP000198287">
    <property type="component" value="Unassembled WGS sequence"/>
</dbReference>
<keyword evidence="1" id="KW-0472">Membrane</keyword>
<keyword evidence="1" id="KW-0812">Transmembrane</keyword>
<accession>A0A226DUG0</accession>
<evidence type="ECO:0000313" key="2">
    <source>
        <dbReference type="EMBL" id="OXA48700.1"/>
    </source>
</evidence>
<proteinExistence type="predicted"/>